<keyword evidence="4" id="KW-0645">Protease</keyword>
<feature type="domain" description="Peptidase S1" evidence="7">
    <location>
        <begin position="39"/>
        <end position="247"/>
    </location>
</feature>
<dbReference type="FunFam" id="2.40.10.10:FF:000002">
    <property type="entry name" value="Transmembrane protease serine"/>
    <property type="match status" value="1"/>
</dbReference>
<dbReference type="Pfam" id="PF00089">
    <property type="entry name" value="Trypsin"/>
    <property type="match status" value="2"/>
</dbReference>
<evidence type="ECO:0000256" key="6">
    <source>
        <dbReference type="SAM" id="SignalP"/>
    </source>
</evidence>
<feature type="chain" id="PRO_5044757584" description="Peptidase S1 domain-containing protein" evidence="6">
    <location>
        <begin position="18"/>
        <end position="442"/>
    </location>
</feature>
<feature type="signal peptide" evidence="6">
    <location>
        <begin position="1"/>
        <end position="17"/>
    </location>
</feature>
<dbReference type="PANTHER" id="PTHR24276:SF91">
    <property type="entry name" value="AT26814P-RELATED"/>
    <property type="match status" value="1"/>
</dbReference>
<dbReference type="InterPro" id="IPR009003">
    <property type="entry name" value="Peptidase_S1_PA"/>
</dbReference>
<dbReference type="InterPro" id="IPR043504">
    <property type="entry name" value="Peptidase_S1_PA_chymotrypsin"/>
</dbReference>
<comment type="similarity">
    <text evidence="1">Belongs to the peptidase S1 family.</text>
</comment>
<evidence type="ECO:0000256" key="3">
    <source>
        <dbReference type="ARBA" id="ARBA00023157"/>
    </source>
</evidence>
<dbReference type="PANTHER" id="PTHR24276">
    <property type="entry name" value="POLYSERASE-RELATED"/>
    <property type="match status" value="1"/>
</dbReference>
<keyword evidence="6" id="KW-0732">Signal</keyword>
<evidence type="ECO:0000256" key="4">
    <source>
        <dbReference type="RuleBase" id="RU363034"/>
    </source>
</evidence>
<keyword evidence="2" id="KW-0843">Virulence</keyword>
<dbReference type="InterPro" id="IPR033116">
    <property type="entry name" value="TRYPSIN_SER"/>
</dbReference>
<evidence type="ECO:0000256" key="2">
    <source>
        <dbReference type="ARBA" id="ARBA00023026"/>
    </source>
</evidence>
<dbReference type="GO" id="GO:0006508">
    <property type="term" value="P:proteolysis"/>
    <property type="evidence" value="ECO:0007669"/>
    <property type="project" value="UniProtKB-KW"/>
</dbReference>
<evidence type="ECO:0000256" key="5">
    <source>
        <dbReference type="SAM" id="MobiDB-lite"/>
    </source>
</evidence>
<evidence type="ECO:0000313" key="9">
    <source>
        <dbReference type="Proteomes" id="UP001530400"/>
    </source>
</evidence>
<feature type="region of interest" description="Disordered" evidence="5">
    <location>
        <begin position="258"/>
        <end position="287"/>
    </location>
</feature>
<dbReference type="Gene3D" id="2.40.10.10">
    <property type="entry name" value="Trypsin-like serine proteases"/>
    <property type="match status" value="2"/>
</dbReference>
<dbReference type="PROSITE" id="PS50240">
    <property type="entry name" value="TRYPSIN_DOM"/>
    <property type="match status" value="1"/>
</dbReference>
<dbReference type="InterPro" id="IPR001254">
    <property type="entry name" value="Trypsin_dom"/>
</dbReference>
<dbReference type="AlphaFoldDB" id="A0ABD3N568"/>
<keyword evidence="9" id="KW-1185">Reference proteome</keyword>
<dbReference type="InterPro" id="IPR018114">
    <property type="entry name" value="TRYPSIN_HIS"/>
</dbReference>
<sequence>MKTYCLLSLLASPLGSASQSLRAQKQRDLSSESLAQTRIIGGSTVSIDRYSYAVSLQDNWGHFCGGALIAKDVVLTAAHCLGGDFKAVIGREDIYQSNTGDVVQKKRAVAHPDYNTKTTEFDMALSVTVMGWGDVIASDDMMELSENLQAVDVKTISNAQCEASSGRVNGQWDSYQNQIYDAMLCAADDNQDACQGDSGGPLVVKTNNGNDIVVGTVSWGIGCASSIFPGVYARVSEAYDWIKDEVCSSSVDPPSGLCGSSGSSNSGSSSNGSSNTFSGSSSGSSSSWKTLVEEDFNSGYGKFKDGGSDVAYYNSVKGRSGVVRIQADNGRTSSVFSNKLTFSNESYSKFKVIFSFFANSMESDDRFCLDYSTNGGTIWKKQQCWSTESDFTNLKWYDNESVTIKPNSPNEITSLIIRFRCDGDNAQDDVLIDSVTVQGLQV</sequence>
<dbReference type="PROSITE" id="PS00134">
    <property type="entry name" value="TRYPSIN_HIS"/>
    <property type="match status" value="1"/>
</dbReference>
<organism evidence="8 9">
    <name type="scientific">Cyclotella atomus</name>
    <dbReference type="NCBI Taxonomy" id="382360"/>
    <lineage>
        <taxon>Eukaryota</taxon>
        <taxon>Sar</taxon>
        <taxon>Stramenopiles</taxon>
        <taxon>Ochrophyta</taxon>
        <taxon>Bacillariophyta</taxon>
        <taxon>Coscinodiscophyceae</taxon>
        <taxon>Thalassiosirophycidae</taxon>
        <taxon>Stephanodiscales</taxon>
        <taxon>Stephanodiscaceae</taxon>
        <taxon>Cyclotella</taxon>
    </lineage>
</organism>
<dbReference type="EMBL" id="JALLPJ020001290">
    <property type="protein sequence ID" value="KAL3771274.1"/>
    <property type="molecule type" value="Genomic_DNA"/>
</dbReference>
<evidence type="ECO:0000259" key="7">
    <source>
        <dbReference type="PROSITE" id="PS50240"/>
    </source>
</evidence>
<name>A0ABD3N568_9STRA</name>
<keyword evidence="4" id="KW-0720">Serine protease</keyword>
<keyword evidence="3" id="KW-1015">Disulfide bond</keyword>
<dbReference type="SMART" id="SM00020">
    <property type="entry name" value="Tryp_SPc"/>
    <property type="match status" value="1"/>
</dbReference>
<evidence type="ECO:0000256" key="1">
    <source>
        <dbReference type="ARBA" id="ARBA00007664"/>
    </source>
</evidence>
<dbReference type="InterPro" id="IPR050430">
    <property type="entry name" value="Peptidase_S1"/>
</dbReference>
<dbReference type="CDD" id="cd00190">
    <property type="entry name" value="Tryp_SPc"/>
    <property type="match status" value="1"/>
</dbReference>
<dbReference type="GO" id="GO:0008236">
    <property type="term" value="F:serine-type peptidase activity"/>
    <property type="evidence" value="ECO:0007669"/>
    <property type="project" value="UniProtKB-KW"/>
</dbReference>
<accession>A0ABD3N568</accession>
<evidence type="ECO:0000313" key="8">
    <source>
        <dbReference type="EMBL" id="KAL3771274.1"/>
    </source>
</evidence>
<keyword evidence="4" id="KW-0378">Hydrolase</keyword>
<dbReference type="SUPFAM" id="SSF50494">
    <property type="entry name" value="Trypsin-like serine proteases"/>
    <property type="match status" value="1"/>
</dbReference>
<reference evidence="8 9" key="1">
    <citation type="submission" date="2024-10" db="EMBL/GenBank/DDBJ databases">
        <title>Updated reference genomes for cyclostephanoid diatoms.</title>
        <authorList>
            <person name="Roberts W.R."/>
            <person name="Alverson A.J."/>
        </authorList>
    </citation>
    <scope>NUCLEOTIDE SEQUENCE [LARGE SCALE GENOMIC DNA]</scope>
    <source>
        <strain evidence="8 9">AJA010-31</strain>
    </source>
</reference>
<dbReference type="PROSITE" id="PS00135">
    <property type="entry name" value="TRYPSIN_SER"/>
    <property type="match status" value="1"/>
</dbReference>
<dbReference type="PRINTS" id="PR00722">
    <property type="entry name" value="CHYMOTRYPSIN"/>
</dbReference>
<protein>
    <recommendedName>
        <fullName evidence="7">Peptidase S1 domain-containing protein</fullName>
    </recommendedName>
</protein>
<dbReference type="Proteomes" id="UP001530400">
    <property type="component" value="Unassembled WGS sequence"/>
</dbReference>
<comment type="caution">
    <text evidence="8">The sequence shown here is derived from an EMBL/GenBank/DDBJ whole genome shotgun (WGS) entry which is preliminary data.</text>
</comment>
<proteinExistence type="inferred from homology"/>
<gene>
    <name evidence="8" type="ORF">ACHAWO_005931</name>
</gene>
<dbReference type="InterPro" id="IPR001314">
    <property type="entry name" value="Peptidase_S1A"/>
</dbReference>